<dbReference type="RefSeq" id="WP_045572132.1">
    <property type="nucleotide sequence ID" value="NZ_CP065218.1"/>
</dbReference>
<proteinExistence type="predicted"/>
<evidence type="ECO:0000313" key="2">
    <source>
        <dbReference type="Proteomes" id="UP000594435"/>
    </source>
</evidence>
<sequence>MSAYLVARENGEELDYPQDAARVLYKNDFDGLYLRLEKASTTNNLDRLVVEIDKLASELPANFNDIAELRFQTANKYLQFSDILLKKRQANNARSAMKKANELLQQIERGNLKS</sequence>
<evidence type="ECO:0000313" key="1">
    <source>
        <dbReference type="EMBL" id="QPL56047.1"/>
    </source>
</evidence>
<protein>
    <submittedName>
        <fullName evidence="1">Uncharacterized protein</fullName>
    </submittedName>
</protein>
<reference evidence="1 2" key="1">
    <citation type="submission" date="2020-11" db="EMBL/GenBank/DDBJ databases">
        <title>Complete and Circularized Genome Assembly of a human isolate of Vibrio navarrensis biotype pommerensis with MiSeq and MinION Sequence Data.</title>
        <authorList>
            <person name="Schwartz K."/>
            <person name="Borowiak M."/>
            <person name="Deneke C."/>
            <person name="Balau V."/>
            <person name="Metelmann C."/>
            <person name="Strauch E."/>
        </authorList>
    </citation>
    <scope>NUCLEOTIDE SEQUENCE [LARGE SCALE GENOMIC DNA]</scope>
    <source>
        <strain evidence="1 2">20-VB00237</strain>
    </source>
</reference>
<organism evidence="1 2">
    <name type="scientific">Vibrio navarrensis</name>
    <dbReference type="NCBI Taxonomy" id="29495"/>
    <lineage>
        <taxon>Bacteria</taxon>
        <taxon>Pseudomonadati</taxon>
        <taxon>Pseudomonadota</taxon>
        <taxon>Gammaproteobacteria</taxon>
        <taxon>Vibrionales</taxon>
        <taxon>Vibrionaceae</taxon>
        <taxon>Vibrio</taxon>
    </lineage>
</organism>
<dbReference type="AlphaFoldDB" id="A0AAJ4LWF3"/>
<accession>A0AAJ4LWF3</accession>
<name>A0AAJ4LWF3_9VIBR</name>
<dbReference type="Proteomes" id="UP000594435">
    <property type="component" value="Chromosome 2"/>
</dbReference>
<gene>
    <name evidence="1" type="ORF">I3X05_18215</name>
</gene>
<dbReference type="EMBL" id="CP065218">
    <property type="protein sequence ID" value="QPL56047.1"/>
    <property type="molecule type" value="Genomic_DNA"/>
</dbReference>